<reference evidence="1" key="1">
    <citation type="journal article" date="2021" name="Proc. Natl. Acad. Sci. U.S.A.">
        <title>A Catalog of Tens of Thousands of Viruses from Human Metagenomes Reveals Hidden Associations with Chronic Diseases.</title>
        <authorList>
            <person name="Tisza M.J."/>
            <person name="Buck C.B."/>
        </authorList>
    </citation>
    <scope>NUCLEOTIDE SEQUENCE</scope>
    <source>
        <strain evidence="1">CtcPl3</strain>
    </source>
</reference>
<evidence type="ECO:0000313" key="1">
    <source>
        <dbReference type="EMBL" id="DAE23359.1"/>
    </source>
</evidence>
<dbReference type="EMBL" id="BK015752">
    <property type="protein sequence ID" value="DAE23359.1"/>
    <property type="molecule type" value="Genomic_DNA"/>
</dbReference>
<accession>A0A8S5QVP7</accession>
<name>A0A8S5QVP7_9CAUD</name>
<proteinExistence type="predicted"/>
<organism evidence="1">
    <name type="scientific">Myoviridae sp. ctcPl3</name>
    <dbReference type="NCBI Taxonomy" id="2826669"/>
    <lineage>
        <taxon>Viruses</taxon>
        <taxon>Duplodnaviria</taxon>
        <taxon>Heunggongvirae</taxon>
        <taxon>Uroviricota</taxon>
        <taxon>Caudoviricetes</taxon>
    </lineage>
</organism>
<sequence>MLFLMITYLDIRAYRGFSISLESKRLIFLKM</sequence>
<protein>
    <submittedName>
        <fullName evidence="1">Uncharacterized protein</fullName>
    </submittedName>
</protein>